<name>A0A9P0D6H5_9CUCU</name>
<evidence type="ECO:0000313" key="3">
    <source>
        <dbReference type="Proteomes" id="UP001153636"/>
    </source>
</evidence>
<evidence type="ECO:0000256" key="1">
    <source>
        <dbReference type="SAM" id="MobiDB-lite"/>
    </source>
</evidence>
<gene>
    <name evidence="2" type="ORF">PSYICH_LOCUS11249</name>
</gene>
<feature type="region of interest" description="Disordered" evidence="1">
    <location>
        <begin position="48"/>
        <end position="75"/>
    </location>
</feature>
<reference evidence="2" key="1">
    <citation type="submission" date="2022-01" db="EMBL/GenBank/DDBJ databases">
        <authorList>
            <person name="King R."/>
        </authorList>
    </citation>
    <scope>NUCLEOTIDE SEQUENCE</scope>
</reference>
<feature type="compositionally biased region" description="Basic and acidic residues" evidence="1">
    <location>
        <begin position="64"/>
        <end position="75"/>
    </location>
</feature>
<keyword evidence="3" id="KW-1185">Reference proteome</keyword>
<dbReference type="OrthoDB" id="6773400at2759"/>
<proteinExistence type="predicted"/>
<dbReference type="EMBL" id="OV651817">
    <property type="protein sequence ID" value="CAH1110711.1"/>
    <property type="molecule type" value="Genomic_DNA"/>
</dbReference>
<sequence length="102" mass="11514">MKTALKATGNKVIKLKDWEKDLLTIMNKEEKPVFSKVPGALSVGVKRQLEMETKKSQSNPTTHTDGKLESTASKDKVKIRKTKDILNRYETEVTKDLSVPEL</sequence>
<organism evidence="2 3">
    <name type="scientific">Psylliodes chrysocephalus</name>
    <dbReference type="NCBI Taxonomy" id="3402493"/>
    <lineage>
        <taxon>Eukaryota</taxon>
        <taxon>Metazoa</taxon>
        <taxon>Ecdysozoa</taxon>
        <taxon>Arthropoda</taxon>
        <taxon>Hexapoda</taxon>
        <taxon>Insecta</taxon>
        <taxon>Pterygota</taxon>
        <taxon>Neoptera</taxon>
        <taxon>Endopterygota</taxon>
        <taxon>Coleoptera</taxon>
        <taxon>Polyphaga</taxon>
        <taxon>Cucujiformia</taxon>
        <taxon>Chrysomeloidea</taxon>
        <taxon>Chrysomelidae</taxon>
        <taxon>Galerucinae</taxon>
        <taxon>Alticini</taxon>
        <taxon>Psylliodes</taxon>
    </lineage>
</organism>
<evidence type="ECO:0000313" key="2">
    <source>
        <dbReference type="EMBL" id="CAH1110711.1"/>
    </source>
</evidence>
<protein>
    <submittedName>
        <fullName evidence="2">Uncharacterized protein</fullName>
    </submittedName>
</protein>
<accession>A0A9P0D6H5</accession>
<dbReference type="Proteomes" id="UP001153636">
    <property type="component" value="Chromosome 5"/>
</dbReference>
<dbReference type="AlphaFoldDB" id="A0A9P0D6H5"/>